<gene>
    <name evidence="2" type="ordered locus">cce_4102</name>
</gene>
<evidence type="ECO:0000313" key="2">
    <source>
        <dbReference type="EMBL" id="ACB53450.1"/>
    </source>
</evidence>
<dbReference type="KEGG" id="cyt:cce_4102"/>
<dbReference type="InterPro" id="IPR027417">
    <property type="entry name" value="P-loop_NTPase"/>
</dbReference>
<dbReference type="InterPro" id="IPR058651">
    <property type="entry name" value="HTH_VMAP-M9"/>
</dbReference>
<feature type="domain" description="vWA-MoxR associated protein N-terminal HTH" evidence="1">
    <location>
        <begin position="1"/>
        <end position="83"/>
    </location>
</feature>
<dbReference type="Pfam" id="PF14516">
    <property type="entry name" value="AAA_35"/>
    <property type="match status" value="1"/>
</dbReference>
<dbReference type="AlphaFoldDB" id="B1WRK9"/>
<accession>B1WRK9</accession>
<protein>
    <recommendedName>
        <fullName evidence="1">vWA-MoxR associated protein N-terminal HTH domain-containing protein</fullName>
    </recommendedName>
</protein>
<dbReference type="HOGENOM" id="CLU_021307_2_1_3"/>
<dbReference type="eggNOG" id="COG1672">
    <property type="taxonomic scope" value="Bacteria"/>
</dbReference>
<dbReference type="Proteomes" id="UP000001203">
    <property type="component" value="Chromosome circular"/>
</dbReference>
<name>B1WRK9_CROS5</name>
<organism evidence="2 3">
    <name type="scientific">Crocosphaera subtropica (strain ATCC 51142 / BH68)</name>
    <name type="common">Cyanothece sp. (strain ATCC 51142)</name>
    <dbReference type="NCBI Taxonomy" id="43989"/>
    <lineage>
        <taxon>Bacteria</taxon>
        <taxon>Bacillati</taxon>
        <taxon>Cyanobacteriota</taxon>
        <taxon>Cyanophyceae</taxon>
        <taxon>Oscillatoriophycideae</taxon>
        <taxon>Chroococcales</taxon>
        <taxon>Aphanothecaceae</taxon>
        <taxon>Crocosphaera</taxon>
        <taxon>Crocosphaera subtropica</taxon>
    </lineage>
</organism>
<dbReference type="RefSeq" id="WP_009543818.1">
    <property type="nucleotide sequence ID" value="NC_010546.1"/>
</dbReference>
<dbReference type="OrthoDB" id="5522963at2"/>
<dbReference type="EMBL" id="CP000806">
    <property type="protein sequence ID" value="ACB53450.1"/>
    <property type="molecule type" value="Genomic_DNA"/>
</dbReference>
<reference evidence="2 3" key="1">
    <citation type="journal article" date="2008" name="Proc. Natl. Acad. Sci. U.S.A.">
        <title>The genome of Cyanothece 51142, a unicellular diazotrophic cyanobacterium important in the marine nitrogen cycle.</title>
        <authorList>
            <person name="Welsh E.A."/>
            <person name="Liberton M."/>
            <person name="Stoeckel J."/>
            <person name="Loh T."/>
            <person name="Elvitigala T."/>
            <person name="Wang C."/>
            <person name="Wollam A."/>
            <person name="Fulton R.S."/>
            <person name="Clifton S.W."/>
            <person name="Jacobs J.M."/>
            <person name="Aurora R."/>
            <person name="Ghosh B.K."/>
            <person name="Sherman L.A."/>
            <person name="Smith R.D."/>
            <person name="Wilson R.K."/>
            <person name="Pakrasi H.B."/>
        </authorList>
    </citation>
    <scope>NUCLEOTIDE SEQUENCE [LARGE SCALE GENOMIC DNA]</scope>
    <source>
        <strain evidence="3">ATCC 51142 / BH68</strain>
    </source>
</reference>
<dbReference type="Gene3D" id="3.40.50.300">
    <property type="entry name" value="P-loop containing nucleotide triphosphate hydrolases"/>
    <property type="match status" value="1"/>
</dbReference>
<dbReference type="SUPFAM" id="SSF52540">
    <property type="entry name" value="P-loop containing nucleoside triphosphate hydrolases"/>
    <property type="match status" value="1"/>
</dbReference>
<dbReference type="Pfam" id="PF26355">
    <property type="entry name" value="HTH_VMAP-M9"/>
    <property type="match status" value="1"/>
</dbReference>
<sequence>MNLDYILQIIDSRLTEKFNQTLNPVEILILQGIWEEKTYSKIALEKGYSPGYLTNVVAPEMYQKLAKLTGERLTKKNCKQRLESFVVDQVELKPQKQNPLTLVFHRHQARLYPSGSIPLDSPCYLKRADLEDQINQEIIKAGALVRIKGPREMGKTSLLLRNLDYARQQGYYSVNLSLEQAEAAILKDLNKLLRWLCANLARQLEIKPKLNEYWDQDLGSKISCTAYFQDYVLELLDQPLVLAIDELSCIFEYSSVAKDFLLLLRSWYEEAKTLPVWQKLRLIVIHSTEIYVPLQLNQSPFNVGLPINLIPFYQQEVEQLAQCYGLNWKPDKEVKQLMNLVGGHPALVHLAIYHLSRENITVTELLKNATQPNGIYYYHLQRHWITLQEQPDLMIAYGSLIRSEIPVKIDSILAYKLSSLGLIEYVEDKVKVSCELYRCYFENLIKEKK</sequence>
<keyword evidence="3" id="KW-1185">Reference proteome</keyword>
<evidence type="ECO:0000259" key="1">
    <source>
        <dbReference type="Pfam" id="PF26355"/>
    </source>
</evidence>
<proteinExistence type="predicted"/>
<dbReference type="STRING" id="43989.cce_4102"/>
<evidence type="ECO:0000313" key="3">
    <source>
        <dbReference type="Proteomes" id="UP000001203"/>
    </source>
</evidence>